<keyword evidence="8" id="KW-0175">Coiled coil</keyword>
<evidence type="ECO:0000313" key="11">
    <source>
        <dbReference type="Proteomes" id="UP000308149"/>
    </source>
</evidence>
<dbReference type="GO" id="GO:1990281">
    <property type="term" value="C:efflux pump complex"/>
    <property type="evidence" value="ECO:0007669"/>
    <property type="project" value="TreeGrafter"/>
</dbReference>
<evidence type="ECO:0000313" key="10">
    <source>
        <dbReference type="EMBL" id="QDA57734.1"/>
    </source>
</evidence>
<dbReference type="GO" id="GO:0015288">
    <property type="term" value="F:porin activity"/>
    <property type="evidence" value="ECO:0007669"/>
    <property type="project" value="TreeGrafter"/>
</dbReference>
<dbReference type="Proteomes" id="UP000308149">
    <property type="component" value="Chromosome"/>
</dbReference>
<dbReference type="InterPro" id="IPR010130">
    <property type="entry name" value="T1SS_OMP_TolC"/>
</dbReference>
<accession>A0A5B7ZRD3</accession>
<evidence type="ECO:0000256" key="1">
    <source>
        <dbReference type="ARBA" id="ARBA00004442"/>
    </source>
</evidence>
<keyword evidence="3" id="KW-0813">Transport</keyword>
<evidence type="ECO:0000256" key="8">
    <source>
        <dbReference type="SAM" id="Coils"/>
    </source>
</evidence>
<keyword evidence="4" id="KW-1134">Transmembrane beta strand</keyword>
<dbReference type="InterPro" id="IPR003423">
    <property type="entry name" value="OMP_efflux"/>
</dbReference>
<dbReference type="Pfam" id="PF02321">
    <property type="entry name" value="OEP"/>
    <property type="match status" value="2"/>
</dbReference>
<dbReference type="GO" id="GO:0009279">
    <property type="term" value="C:cell outer membrane"/>
    <property type="evidence" value="ECO:0007669"/>
    <property type="project" value="UniProtKB-SubCell"/>
</dbReference>
<keyword evidence="5" id="KW-0812">Transmembrane</keyword>
<protein>
    <submittedName>
        <fullName evidence="10">TolC family outer membrane protein</fullName>
    </submittedName>
</protein>
<proteinExistence type="inferred from homology"/>
<feature type="signal peptide" evidence="9">
    <location>
        <begin position="1"/>
        <end position="26"/>
    </location>
</feature>
<dbReference type="OrthoDB" id="9813458at2"/>
<feature type="chain" id="PRO_5022968268" evidence="9">
    <location>
        <begin position="27"/>
        <end position="447"/>
    </location>
</feature>
<dbReference type="AlphaFoldDB" id="A0A5B7ZRD3"/>
<evidence type="ECO:0000256" key="9">
    <source>
        <dbReference type="SAM" id="SignalP"/>
    </source>
</evidence>
<evidence type="ECO:0000256" key="4">
    <source>
        <dbReference type="ARBA" id="ARBA00022452"/>
    </source>
</evidence>
<dbReference type="KEGG" id="thes:FHQ07_10665"/>
<dbReference type="PANTHER" id="PTHR30026">
    <property type="entry name" value="OUTER MEMBRANE PROTEIN TOLC"/>
    <property type="match status" value="1"/>
</dbReference>
<comment type="subcellular location">
    <subcellularLocation>
        <location evidence="1">Cell outer membrane</location>
    </subcellularLocation>
</comment>
<sequence>MLRRPLAFALATALLPAALLPAAAQADDLLQSYTNARNSDPQYAAAESSRAVAAERPVQARAALLPQVNGSVGWSRNGSPGDGRRSGSWDVSASQSVFDYGNYTALRAAKAQDRAGGFDLEAAGLSLITRTSAAYFNVLVQLETLNAAEAAETALKKQFDFASKRLDVGLAPITDVHEARAQYDAARANSILARNAVQDAYQALVEITGTPVGNLKGLPDDFKPALPESRDADGWVATALAENPSLKAQAADLEAAEHNVATARSGHYPTLGLRAGYGQALPSLYGNPEFSGDKTSTSVGLTLSIPIFSGFATQSGVRSALAQRDIARDQLEQQKRALERNTRNAYQALVAGISEVEARRLALVSAQSAYDASQVGLEVGTRTVLDVLNNQRTLFSAQQDYAQAKYNFLQNRLLLEQAAGTLQVSDLEDVNRLLTTDESVAKAIGAQ</sequence>
<comment type="similarity">
    <text evidence="2">Belongs to the outer membrane factor (OMF) (TC 1.B.17) family.</text>
</comment>
<dbReference type="InterPro" id="IPR051906">
    <property type="entry name" value="TolC-like"/>
</dbReference>
<dbReference type="SUPFAM" id="SSF56954">
    <property type="entry name" value="Outer membrane efflux proteins (OEP)"/>
    <property type="match status" value="1"/>
</dbReference>
<evidence type="ECO:0000256" key="3">
    <source>
        <dbReference type="ARBA" id="ARBA00022448"/>
    </source>
</evidence>
<dbReference type="Gene3D" id="1.20.1600.10">
    <property type="entry name" value="Outer membrane efflux proteins (OEP)"/>
    <property type="match status" value="1"/>
</dbReference>
<keyword evidence="6" id="KW-0472">Membrane</keyword>
<evidence type="ECO:0000256" key="5">
    <source>
        <dbReference type="ARBA" id="ARBA00022692"/>
    </source>
</evidence>
<evidence type="ECO:0000256" key="7">
    <source>
        <dbReference type="ARBA" id="ARBA00023237"/>
    </source>
</evidence>
<evidence type="ECO:0000256" key="2">
    <source>
        <dbReference type="ARBA" id="ARBA00007613"/>
    </source>
</evidence>
<evidence type="ECO:0000256" key="6">
    <source>
        <dbReference type="ARBA" id="ARBA00023136"/>
    </source>
</evidence>
<dbReference type="NCBIfam" id="TIGR01844">
    <property type="entry name" value="type_I_sec_TolC"/>
    <property type="match status" value="1"/>
</dbReference>
<keyword evidence="9" id="KW-0732">Signal</keyword>
<name>A0A5B7ZRD3_9GAMM</name>
<reference evidence="10 11" key="1">
    <citation type="submission" date="2019-06" db="EMBL/GenBank/DDBJ databases">
        <title>Thermomonas aquatica sp. nov., isolated from an industrial wastewater treatment plant.</title>
        <authorList>
            <person name="Jeon J.H."/>
            <person name="Park D.-S."/>
        </authorList>
    </citation>
    <scope>NUCLEOTIDE SEQUENCE [LARGE SCALE GENOMIC DNA]</scope>
    <source>
        <strain evidence="10 11">SY21</strain>
    </source>
</reference>
<keyword evidence="11" id="KW-1185">Reference proteome</keyword>
<organism evidence="10 11">
    <name type="scientific">Thermomonas aquatica</name>
    <dbReference type="NCBI Taxonomy" id="2202149"/>
    <lineage>
        <taxon>Bacteria</taxon>
        <taxon>Pseudomonadati</taxon>
        <taxon>Pseudomonadota</taxon>
        <taxon>Gammaproteobacteria</taxon>
        <taxon>Lysobacterales</taxon>
        <taxon>Lysobacteraceae</taxon>
        <taxon>Thermomonas</taxon>
    </lineage>
</organism>
<dbReference type="PANTHER" id="PTHR30026:SF20">
    <property type="entry name" value="OUTER MEMBRANE PROTEIN TOLC"/>
    <property type="match status" value="1"/>
</dbReference>
<dbReference type="GO" id="GO:0015562">
    <property type="term" value="F:efflux transmembrane transporter activity"/>
    <property type="evidence" value="ECO:0007669"/>
    <property type="project" value="InterPro"/>
</dbReference>
<keyword evidence="7" id="KW-0998">Cell outer membrane</keyword>
<gene>
    <name evidence="10" type="ORF">FHQ07_10665</name>
</gene>
<feature type="coiled-coil region" evidence="8">
    <location>
        <begin position="317"/>
        <end position="348"/>
    </location>
</feature>
<dbReference type="EMBL" id="CP040871">
    <property type="protein sequence ID" value="QDA57734.1"/>
    <property type="molecule type" value="Genomic_DNA"/>
</dbReference>
<dbReference type="RefSeq" id="WP_139716785.1">
    <property type="nucleotide sequence ID" value="NZ_CP040871.1"/>
</dbReference>